<feature type="transmembrane region" description="Helical" evidence="10">
    <location>
        <begin position="614"/>
        <end position="634"/>
    </location>
</feature>
<dbReference type="PIRSF" id="PIRSF002450">
    <property type="entry name" value="K+_transpter_TRK"/>
    <property type="match status" value="1"/>
</dbReference>
<evidence type="ECO:0000256" key="8">
    <source>
        <dbReference type="ARBA" id="ARBA00023065"/>
    </source>
</evidence>
<keyword evidence="5 10" id="KW-0812">Transmembrane</keyword>
<evidence type="ECO:0000256" key="11">
    <source>
        <dbReference type="SAM" id="MobiDB-lite"/>
    </source>
</evidence>
<keyword evidence="13" id="KW-1185">Reference proteome</keyword>
<evidence type="ECO:0000256" key="3">
    <source>
        <dbReference type="ARBA" id="ARBA00022448"/>
    </source>
</evidence>
<dbReference type="InterPro" id="IPR015958">
    <property type="entry name" value="Trk1_fungi"/>
</dbReference>
<evidence type="ECO:0000256" key="1">
    <source>
        <dbReference type="ARBA" id="ARBA00004141"/>
    </source>
</evidence>
<evidence type="ECO:0000256" key="5">
    <source>
        <dbReference type="ARBA" id="ARBA00022692"/>
    </source>
</evidence>
<feature type="transmembrane region" description="Helical" evidence="10">
    <location>
        <begin position="791"/>
        <end position="808"/>
    </location>
</feature>
<evidence type="ECO:0000256" key="10">
    <source>
        <dbReference type="PIRNR" id="PIRNR002450"/>
    </source>
</evidence>
<feature type="transmembrane region" description="Helical" evidence="10">
    <location>
        <begin position="480"/>
        <end position="501"/>
    </location>
</feature>
<comment type="caution">
    <text evidence="12">The sequence shown here is derived from an EMBL/GenBank/DDBJ whole genome shotgun (WGS) entry which is preliminary data.</text>
</comment>
<feature type="transmembrane region" description="Helical" evidence="10">
    <location>
        <begin position="739"/>
        <end position="757"/>
    </location>
</feature>
<keyword evidence="9 10" id="KW-0472">Membrane</keyword>
<dbReference type="GO" id="GO:0005886">
    <property type="term" value="C:plasma membrane"/>
    <property type="evidence" value="ECO:0007669"/>
    <property type="project" value="InterPro"/>
</dbReference>
<dbReference type="RefSeq" id="XP_040619715.1">
    <property type="nucleotide sequence ID" value="XM_040759596.1"/>
</dbReference>
<feature type="transmembrane region" description="Helical" evidence="10">
    <location>
        <begin position="87"/>
        <end position="112"/>
    </location>
</feature>
<comment type="subcellular location">
    <subcellularLocation>
        <location evidence="1">Membrane</location>
        <topology evidence="1">Multi-pass membrane protein</topology>
    </subcellularLocation>
</comment>
<evidence type="ECO:0000256" key="4">
    <source>
        <dbReference type="ARBA" id="ARBA00022538"/>
    </source>
</evidence>
<dbReference type="InterPro" id="IPR003445">
    <property type="entry name" value="Cat_transpt"/>
</dbReference>
<dbReference type="NCBIfam" id="TIGR00934">
    <property type="entry name" value="2a38euk"/>
    <property type="match status" value="1"/>
</dbReference>
<comment type="similarity">
    <text evidence="2 10">Belongs to the TrkH potassium transport family.</text>
</comment>
<feature type="region of interest" description="Disordered" evidence="11">
    <location>
        <begin position="168"/>
        <end position="232"/>
    </location>
</feature>
<evidence type="ECO:0000256" key="2">
    <source>
        <dbReference type="ARBA" id="ARBA00009137"/>
    </source>
</evidence>
<feature type="region of interest" description="Disordered" evidence="11">
    <location>
        <begin position="267"/>
        <end position="378"/>
    </location>
</feature>
<dbReference type="EMBL" id="AWTV01000007">
    <property type="protein sequence ID" value="KIH91705.1"/>
    <property type="molecule type" value="Genomic_DNA"/>
</dbReference>
<keyword evidence="4 10" id="KW-0633">Potassium transport</keyword>
<dbReference type="Pfam" id="PF02386">
    <property type="entry name" value="TrkH"/>
    <property type="match status" value="1"/>
</dbReference>
<dbReference type="InterPro" id="IPR004773">
    <property type="entry name" value="K/Na_transp_Trk1/HKT1"/>
</dbReference>
<dbReference type="GO" id="GO:0030007">
    <property type="term" value="P:intracellular potassium ion homeostasis"/>
    <property type="evidence" value="ECO:0007669"/>
    <property type="project" value="UniProtKB-UniRule"/>
</dbReference>
<dbReference type="AlphaFoldDB" id="A0A0C2IYE5"/>
<evidence type="ECO:0000256" key="6">
    <source>
        <dbReference type="ARBA" id="ARBA00022958"/>
    </source>
</evidence>
<dbReference type="VEuPathDB" id="FungiDB:SPBR_01285"/>
<sequence>MDSLKNILVAQLKALRPSFLNKKPHFNFITVHYFYVIGLALLGSVLIYGPGRGNIAYIDALAFASGGATQAGLNTVNVNLLTTYQQVVIFVIAGIANPMVIHSFVVVLRLYWFEKRFQHIAREARLRRGTLSKSKSKYVNDSSRLEDGVNGRHITVIHDGARSRLANDGTYLGPMASAATDGPAPRDRTNGDAQHHADDANGTEGENGSAVANGDTVPPKSTLTEPLEARRPEIKFAPTVKRSDGIDDDLTKLPPRLTDEEHIAILERQRRNQDDDEVLRIPGPRDAERGILPSTIVRGESDDGDAPSPVLQRRNRRLSDASVASLDLDSKPTSQANGTRHRVNSKQTDGSRDSADERRGRPRLAQAITIQEPEKPSRLDELSVDAHAAAHVVSAFRPHRPRGVGSGDDENNLHQTVSARSKRRQRMDSFKRVFSRDKEGDPAPYLSWEPTLGRNSAFLGLSEEQREELGGIEYRSLKTLALVLVGYYWGFWLLGVISLVPWILKSSTYGAVVDEASQSRVWWGFFTPHSAFMDLGFTLTPDSMSSFNTAIFPLLLMAFLIVIGNTGFPVMLRFVIWVLSNLVPRGSGVYEEFKFLLDHPRRCFTLLFPSGATWWLFWLLVMLNGIDLLFFIVLDLGNGPIFALPPGIRVLDGLFQAFSTRTAGFSCVNLADVHPAVQASYMIMMYISVFPIAISVRRTNVYEENSLGVYNGSEIDDPVHGTDLEYVGAHLRRQLSFDLWYLSIGFFILTISEGARLQANEFSMFAVLFEVVSAYGTVGMSLGYSGGDESLCSQFSVVGKLVIIAMMIRGRHRGLPYGLDRAILLPSESLNAKEAAAAEAQLARGLSFATAATRRGSAVSLPTQAATLRGSSTNRDRRRSRSIERVNSNLLTSFLHPGPPKHNNLHVPPPPRRSFSEANMDETLAQSSGIDFANHSTFRSQQQ</sequence>
<protein>
    <recommendedName>
        <fullName evidence="10">Potassium transport protein</fullName>
    </recommendedName>
</protein>
<dbReference type="PANTHER" id="PTHR31064">
    <property type="entry name" value="POTASSIUM TRANSPORT PROTEIN DDB_G0292412-RELATED"/>
    <property type="match status" value="1"/>
</dbReference>
<organism evidence="12 13">
    <name type="scientific">Sporothrix brasiliensis 5110</name>
    <dbReference type="NCBI Taxonomy" id="1398154"/>
    <lineage>
        <taxon>Eukaryota</taxon>
        <taxon>Fungi</taxon>
        <taxon>Dikarya</taxon>
        <taxon>Ascomycota</taxon>
        <taxon>Pezizomycotina</taxon>
        <taxon>Sordariomycetes</taxon>
        <taxon>Sordariomycetidae</taxon>
        <taxon>Ophiostomatales</taxon>
        <taxon>Ophiostomataceae</taxon>
        <taxon>Sporothrix</taxon>
    </lineage>
</organism>
<feature type="compositionally biased region" description="Basic and acidic residues" evidence="11">
    <location>
        <begin position="349"/>
        <end position="359"/>
    </location>
</feature>
<evidence type="ECO:0000313" key="12">
    <source>
        <dbReference type="EMBL" id="KIH91705.1"/>
    </source>
</evidence>
<feature type="compositionally biased region" description="Polar residues" evidence="11">
    <location>
        <begin position="924"/>
        <end position="943"/>
    </location>
</feature>
<evidence type="ECO:0000313" key="13">
    <source>
        <dbReference type="Proteomes" id="UP000031575"/>
    </source>
</evidence>
<dbReference type="PANTHER" id="PTHR31064:SF30">
    <property type="entry name" value="HIGH-AFFINITY POTASSIUM TRANSPORT PROTEIN-RELATED"/>
    <property type="match status" value="1"/>
</dbReference>
<dbReference type="OrthoDB" id="9999863at2759"/>
<accession>A0A0C2IYE5</accession>
<proteinExistence type="inferred from homology"/>
<feature type="transmembrane region" description="Helical" evidence="10">
    <location>
        <begin position="679"/>
        <end position="696"/>
    </location>
</feature>
<keyword evidence="7 10" id="KW-1133">Transmembrane helix</keyword>
<evidence type="ECO:0000256" key="9">
    <source>
        <dbReference type="ARBA" id="ARBA00023136"/>
    </source>
</evidence>
<feature type="region of interest" description="Disordered" evidence="11">
    <location>
        <begin position="892"/>
        <end position="943"/>
    </location>
</feature>
<evidence type="ECO:0000256" key="7">
    <source>
        <dbReference type="ARBA" id="ARBA00022989"/>
    </source>
</evidence>
<name>A0A0C2IYE5_9PEZI</name>
<keyword evidence="8 10" id="KW-0406">Ion transport</keyword>
<keyword evidence="3 10" id="KW-0813">Transport</keyword>
<dbReference type="GeneID" id="63674517"/>
<reference evidence="12 13" key="1">
    <citation type="journal article" date="2014" name="BMC Genomics">
        <title>Comparative genomics of the major fungal agents of human and animal Sporotrichosis: Sporothrix schenckii and Sporothrix brasiliensis.</title>
        <authorList>
            <person name="Teixeira M.M."/>
            <person name="de Almeida L.G."/>
            <person name="Kubitschek-Barreira P."/>
            <person name="Alves F.L."/>
            <person name="Kioshima E.S."/>
            <person name="Abadio A.K."/>
            <person name="Fernandes L."/>
            <person name="Derengowski L.S."/>
            <person name="Ferreira K.S."/>
            <person name="Souza R.C."/>
            <person name="Ruiz J.C."/>
            <person name="de Andrade N.C."/>
            <person name="Paes H.C."/>
            <person name="Nicola A.M."/>
            <person name="Albuquerque P."/>
            <person name="Gerber A.L."/>
            <person name="Martins V.P."/>
            <person name="Peconick L.D."/>
            <person name="Neto A.V."/>
            <person name="Chaucanez C.B."/>
            <person name="Silva P.A."/>
            <person name="Cunha O.L."/>
            <person name="de Oliveira F.F."/>
            <person name="dos Santos T.C."/>
            <person name="Barros A.L."/>
            <person name="Soares M.A."/>
            <person name="de Oliveira L.M."/>
            <person name="Marini M.M."/>
            <person name="Villalobos-Duno H."/>
            <person name="Cunha M.M."/>
            <person name="de Hoog S."/>
            <person name="da Silveira J.F."/>
            <person name="Henrissat B."/>
            <person name="Nino-Vega G.A."/>
            <person name="Cisalpino P.S."/>
            <person name="Mora-Montes H.M."/>
            <person name="Almeida S.R."/>
            <person name="Stajich J.E."/>
            <person name="Lopes-Bezerra L.M."/>
            <person name="Vasconcelos A.T."/>
            <person name="Felipe M.S."/>
        </authorList>
    </citation>
    <scope>NUCLEOTIDE SEQUENCE [LARGE SCALE GENOMIC DNA]</scope>
    <source>
        <strain evidence="12 13">5110</strain>
    </source>
</reference>
<feature type="transmembrane region" description="Helical" evidence="10">
    <location>
        <begin position="764"/>
        <end position="785"/>
    </location>
</feature>
<dbReference type="Proteomes" id="UP000031575">
    <property type="component" value="Unassembled WGS sequence"/>
</dbReference>
<feature type="transmembrane region" description="Helical" evidence="10">
    <location>
        <begin position="551"/>
        <end position="579"/>
    </location>
</feature>
<feature type="transmembrane region" description="Helical" evidence="10">
    <location>
        <begin position="26"/>
        <end position="48"/>
    </location>
</feature>
<dbReference type="HOGENOM" id="CLU_005947_0_1_1"/>
<keyword evidence="6 10" id="KW-0630">Potassium</keyword>
<dbReference type="GO" id="GO:1990573">
    <property type="term" value="P:potassium ion import across plasma membrane"/>
    <property type="evidence" value="ECO:0007669"/>
    <property type="project" value="TreeGrafter"/>
</dbReference>
<dbReference type="InterPro" id="IPR051143">
    <property type="entry name" value="TrkH_K-transport"/>
</dbReference>
<gene>
    <name evidence="12" type="ORF">SPBR_01285</name>
</gene>
<feature type="compositionally biased region" description="Basic and acidic residues" evidence="11">
    <location>
        <begin position="184"/>
        <end position="199"/>
    </location>
</feature>
<dbReference type="GO" id="GO:0140107">
    <property type="term" value="F:high-affinity potassium ion transmembrane transporter activity"/>
    <property type="evidence" value="ECO:0007669"/>
    <property type="project" value="TreeGrafter"/>
</dbReference>